<evidence type="ECO:0000256" key="7">
    <source>
        <dbReference type="ARBA" id="ARBA00023211"/>
    </source>
</evidence>
<accession>A0A8J3HS10</accession>
<keyword evidence="2" id="KW-0479">Metal-binding</keyword>
<name>A0A8J3HS10_9CHLR</name>
<dbReference type="Proteomes" id="UP000612362">
    <property type="component" value="Unassembled WGS sequence"/>
</dbReference>
<dbReference type="Gene3D" id="3.90.1660.10">
    <property type="entry name" value="CofE-like domain"/>
    <property type="match status" value="1"/>
</dbReference>
<keyword evidence="10" id="KW-1185">Reference proteome</keyword>
<sequence>MHTEIKILPVTGIGDIRPGDDLGLLIYNALKQQQITPRQGDVLVITQKIISKAEGRLVRLDEIEPSPFALQYAERYQKDPQHVEVVLRESKRIVRMDHGVMICETQHGFICANAGVDESNIGGERVLALLPEDSDRSARQIRQRIQSLINDDDNTDFAIIVSDTWGRPWRNGQVNMAIGVAGMEPLSDYRGQNDPYGYELHASVIGVADELASAAELVMGKVDRVPVALLRGYTYKSGQGSGSELIRDGATDMFR</sequence>
<keyword evidence="1 9" id="KW-0436">Ligase</keyword>
<organism evidence="9 10">
    <name type="scientific">Ktedonospora formicarum</name>
    <dbReference type="NCBI Taxonomy" id="2778364"/>
    <lineage>
        <taxon>Bacteria</taxon>
        <taxon>Bacillati</taxon>
        <taxon>Chloroflexota</taxon>
        <taxon>Ktedonobacteria</taxon>
        <taxon>Ktedonobacterales</taxon>
        <taxon>Ktedonobacteraceae</taxon>
        <taxon>Ktedonospora</taxon>
    </lineage>
</organism>
<dbReference type="InterPro" id="IPR002847">
    <property type="entry name" value="F420-0_gamma-glut_ligase-dom"/>
</dbReference>
<comment type="caution">
    <text evidence="9">The sequence shown here is derived from an EMBL/GenBank/DDBJ whole genome shotgun (WGS) entry which is preliminary data.</text>
</comment>
<dbReference type="InterPro" id="IPR008225">
    <property type="entry name" value="F420-0_g-glutamyl_ligase"/>
</dbReference>
<evidence type="ECO:0000313" key="10">
    <source>
        <dbReference type="Proteomes" id="UP000612362"/>
    </source>
</evidence>
<dbReference type="RefSeq" id="WP_220192083.1">
    <property type="nucleotide sequence ID" value="NZ_BNJF01000001.1"/>
</dbReference>
<dbReference type="AlphaFoldDB" id="A0A8J3HS10"/>
<protein>
    <submittedName>
        <fullName evidence="9">F420-0--gamma-glutamyl ligase</fullName>
    </submittedName>
</protein>
<feature type="domain" description="Coenzyme F420:L-glutamate ligase-like" evidence="8">
    <location>
        <begin position="14"/>
        <end position="232"/>
    </location>
</feature>
<dbReference type="Gene3D" id="3.30.1330.100">
    <property type="entry name" value="CofE-like"/>
    <property type="match status" value="1"/>
</dbReference>
<gene>
    <name evidence="9" type="ORF">KSX_07170</name>
</gene>
<dbReference type="PANTHER" id="PTHR47917:SF1">
    <property type="entry name" value="COENZYME F420:L-GLUTAMATE LIGASE"/>
    <property type="match status" value="1"/>
</dbReference>
<keyword evidence="3" id="KW-0547">Nucleotide-binding</keyword>
<evidence type="ECO:0000313" key="9">
    <source>
        <dbReference type="EMBL" id="GHO42554.1"/>
    </source>
</evidence>
<evidence type="ECO:0000256" key="6">
    <source>
        <dbReference type="ARBA" id="ARBA00023134"/>
    </source>
</evidence>
<evidence type="ECO:0000256" key="2">
    <source>
        <dbReference type="ARBA" id="ARBA00022723"/>
    </source>
</evidence>
<keyword evidence="4" id="KW-0460">Magnesium</keyword>
<dbReference type="SUPFAM" id="SSF144010">
    <property type="entry name" value="CofE-like"/>
    <property type="match status" value="1"/>
</dbReference>
<dbReference type="PANTHER" id="PTHR47917">
    <property type="match status" value="1"/>
</dbReference>
<dbReference type="GO" id="GO:0046872">
    <property type="term" value="F:metal ion binding"/>
    <property type="evidence" value="ECO:0007669"/>
    <property type="project" value="UniProtKB-KW"/>
</dbReference>
<dbReference type="Pfam" id="PF01996">
    <property type="entry name" value="F420_ligase"/>
    <property type="match status" value="1"/>
</dbReference>
<keyword evidence="5" id="KW-0630">Potassium</keyword>
<evidence type="ECO:0000256" key="1">
    <source>
        <dbReference type="ARBA" id="ARBA00022598"/>
    </source>
</evidence>
<keyword evidence="7" id="KW-0464">Manganese</keyword>
<reference evidence="9" key="1">
    <citation type="submission" date="2020-10" db="EMBL/GenBank/DDBJ databases">
        <title>Taxonomic study of unclassified bacteria belonging to the class Ktedonobacteria.</title>
        <authorList>
            <person name="Yabe S."/>
            <person name="Wang C.M."/>
            <person name="Zheng Y."/>
            <person name="Sakai Y."/>
            <person name="Cavaletti L."/>
            <person name="Monciardini P."/>
            <person name="Donadio S."/>
        </authorList>
    </citation>
    <scope>NUCLEOTIDE SEQUENCE</scope>
    <source>
        <strain evidence="9">SOSP1-1</strain>
    </source>
</reference>
<dbReference type="NCBIfam" id="TIGR01916">
    <property type="entry name" value="F420_cofE"/>
    <property type="match status" value="1"/>
</dbReference>
<keyword evidence="6" id="KW-0342">GTP-binding</keyword>
<dbReference type="GO" id="GO:0052618">
    <property type="term" value="F:coenzyme F420-0:L-glutamate ligase activity"/>
    <property type="evidence" value="ECO:0007669"/>
    <property type="project" value="TreeGrafter"/>
</dbReference>
<dbReference type="GO" id="GO:0005525">
    <property type="term" value="F:GTP binding"/>
    <property type="evidence" value="ECO:0007669"/>
    <property type="project" value="UniProtKB-KW"/>
</dbReference>
<evidence type="ECO:0000256" key="5">
    <source>
        <dbReference type="ARBA" id="ARBA00022958"/>
    </source>
</evidence>
<evidence type="ECO:0000259" key="8">
    <source>
        <dbReference type="Pfam" id="PF01996"/>
    </source>
</evidence>
<evidence type="ECO:0000256" key="4">
    <source>
        <dbReference type="ARBA" id="ARBA00022842"/>
    </source>
</evidence>
<dbReference type="EMBL" id="BNJF01000001">
    <property type="protein sequence ID" value="GHO42554.1"/>
    <property type="molecule type" value="Genomic_DNA"/>
</dbReference>
<proteinExistence type="predicted"/>
<evidence type="ECO:0000256" key="3">
    <source>
        <dbReference type="ARBA" id="ARBA00022741"/>
    </source>
</evidence>